<evidence type="ECO:0000256" key="6">
    <source>
        <dbReference type="ARBA" id="ARBA00022989"/>
    </source>
</evidence>
<dbReference type="InterPro" id="IPR022357">
    <property type="entry name" value="MIP_CS"/>
</dbReference>
<sequence>MASTLSTSQTVTSPAAPRAVDLSTCGAEAIGTFVLVVGGLGAAVLTGDVIGPIGVALAFGIAVTAMGSALGHLSGGHFNPAVTVGMAVAGRLPVVAVIPYVLAQLAGGIAGAAVLYEVASGRPGSATAGGFATTGYGSHSPGGYDLASAFALELVLTGVFVLVIALVTARGHSTALTPLVIGLTLTSLILVAAPVTNASLNPVRSIAPALFVPSVLGQQWVFVAAPILGGAVAGLIARFWHRAVD</sequence>
<dbReference type="PANTHER" id="PTHR19139:SF199">
    <property type="entry name" value="MIP17260P"/>
    <property type="match status" value="1"/>
</dbReference>
<dbReference type="PROSITE" id="PS00221">
    <property type="entry name" value="MIP"/>
    <property type="match status" value="1"/>
</dbReference>
<feature type="transmembrane region" description="Helical" evidence="9">
    <location>
        <begin position="49"/>
        <end position="71"/>
    </location>
</feature>
<proteinExistence type="inferred from homology"/>
<evidence type="ECO:0000256" key="3">
    <source>
        <dbReference type="ARBA" id="ARBA00022448"/>
    </source>
</evidence>
<feature type="transmembrane region" description="Helical" evidence="9">
    <location>
        <begin position="179"/>
        <end position="200"/>
    </location>
</feature>
<feature type="transmembrane region" description="Helical" evidence="9">
    <location>
        <begin position="220"/>
        <end position="240"/>
    </location>
</feature>
<comment type="similarity">
    <text evidence="2 8">Belongs to the MIP/aquaporin (TC 1.A.8) family.</text>
</comment>
<dbReference type="Proteomes" id="UP001501495">
    <property type="component" value="Unassembled WGS sequence"/>
</dbReference>
<protein>
    <submittedName>
        <fullName evidence="10">Aquaporin Z</fullName>
    </submittedName>
</protein>
<keyword evidence="4" id="KW-1003">Cell membrane</keyword>
<evidence type="ECO:0000256" key="7">
    <source>
        <dbReference type="ARBA" id="ARBA00023136"/>
    </source>
</evidence>
<feature type="transmembrane region" description="Helical" evidence="9">
    <location>
        <begin position="92"/>
        <end position="116"/>
    </location>
</feature>
<dbReference type="PANTHER" id="PTHR19139">
    <property type="entry name" value="AQUAPORIN TRANSPORTER"/>
    <property type="match status" value="1"/>
</dbReference>
<organism evidence="10 11">
    <name type="scientific">Nocardioides fonticola</name>
    <dbReference type="NCBI Taxonomy" id="450363"/>
    <lineage>
        <taxon>Bacteria</taxon>
        <taxon>Bacillati</taxon>
        <taxon>Actinomycetota</taxon>
        <taxon>Actinomycetes</taxon>
        <taxon>Propionibacteriales</taxon>
        <taxon>Nocardioidaceae</taxon>
        <taxon>Nocardioides</taxon>
    </lineage>
</organism>
<comment type="subcellular location">
    <subcellularLocation>
        <location evidence="1">Cell membrane</location>
        <topology evidence="1">Multi-pass membrane protein</topology>
    </subcellularLocation>
</comment>
<dbReference type="SUPFAM" id="SSF81338">
    <property type="entry name" value="Aquaporin-like"/>
    <property type="match status" value="1"/>
</dbReference>
<evidence type="ECO:0000256" key="8">
    <source>
        <dbReference type="RuleBase" id="RU000477"/>
    </source>
</evidence>
<feature type="transmembrane region" description="Helical" evidence="9">
    <location>
        <begin position="146"/>
        <end position="167"/>
    </location>
</feature>
<evidence type="ECO:0000313" key="11">
    <source>
        <dbReference type="Proteomes" id="UP001501495"/>
    </source>
</evidence>
<dbReference type="InterPro" id="IPR034294">
    <property type="entry name" value="Aquaporin_transptr"/>
</dbReference>
<evidence type="ECO:0000256" key="2">
    <source>
        <dbReference type="ARBA" id="ARBA00006175"/>
    </source>
</evidence>
<dbReference type="Pfam" id="PF00230">
    <property type="entry name" value="MIP"/>
    <property type="match status" value="1"/>
</dbReference>
<evidence type="ECO:0000256" key="4">
    <source>
        <dbReference type="ARBA" id="ARBA00022475"/>
    </source>
</evidence>
<accession>A0ABP7XL03</accession>
<comment type="caution">
    <text evidence="10">The sequence shown here is derived from an EMBL/GenBank/DDBJ whole genome shotgun (WGS) entry which is preliminary data.</text>
</comment>
<evidence type="ECO:0000313" key="10">
    <source>
        <dbReference type="EMBL" id="GAA4121225.1"/>
    </source>
</evidence>
<gene>
    <name evidence="10" type="primary">aqpZ_2</name>
    <name evidence="10" type="ORF">GCM10022215_25910</name>
</gene>
<dbReference type="EMBL" id="BAAAZH010000017">
    <property type="protein sequence ID" value="GAA4121225.1"/>
    <property type="molecule type" value="Genomic_DNA"/>
</dbReference>
<dbReference type="InterPro" id="IPR023271">
    <property type="entry name" value="Aquaporin-like"/>
</dbReference>
<dbReference type="InterPro" id="IPR000425">
    <property type="entry name" value="MIP"/>
</dbReference>
<evidence type="ECO:0000256" key="5">
    <source>
        <dbReference type="ARBA" id="ARBA00022692"/>
    </source>
</evidence>
<keyword evidence="6 9" id="KW-1133">Transmembrane helix</keyword>
<dbReference type="RefSeq" id="WP_344733836.1">
    <property type="nucleotide sequence ID" value="NZ_BAAAZH010000017.1"/>
</dbReference>
<keyword evidence="11" id="KW-1185">Reference proteome</keyword>
<name>A0ABP7XL03_9ACTN</name>
<dbReference type="PRINTS" id="PR00783">
    <property type="entry name" value="MINTRINSICP"/>
</dbReference>
<dbReference type="Gene3D" id="1.20.1080.10">
    <property type="entry name" value="Glycerol uptake facilitator protein"/>
    <property type="match status" value="1"/>
</dbReference>
<evidence type="ECO:0000256" key="1">
    <source>
        <dbReference type="ARBA" id="ARBA00004651"/>
    </source>
</evidence>
<evidence type="ECO:0000256" key="9">
    <source>
        <dbReference type="SAM" id="Phobius"/>
    </source>
</evidence>
<reference evidence="11" key="1">
    <citation type="journal article" date="2019" name="Int. J. Syst. Evol. Microbiol.">
        <title>The Global Catalogue of Microorganisms (GCM) 10K type strain sequencing project: providing services to taxonomists for standard genome sequencing and annotation.</title>
        <authorList>
            <consortium name="The Broad Institute Genomics Platform"/>
            <consortium name="The Broad Institute Genome Sequencing Center for Infectious Disease"/>
            <person name="Wu L."/>
            <person name="Ma J."/>
        </authorList>
    </citation>
    <scope>NUCLEOTIDE SEQUENCE [LARGE SCALE GENOMIC DNA]</scope>
    <source>
        <strain evidence="11">JCM 16703</strain>
    </source>
</reference>
<keyword evidence="3 8" id="KW-0813">Transport</keyword>
<keyword evidence="5 8" id="KW-0812">Transmembrane</keyword>
<keyword evidence="7 9" id="KW-0472">Membrane</keyword>